<protein>
    <recommendedName>
        <fullName evidence="12">Cation:proton antiporter</fullName>
    </recommendedName>
</protein>
<comment type="caution">
    <text evidence="10">The sequence shown here is derived from an EMBL/GenBank/DDBJ whole genome shotgun (WGS) entry which is preliminary data.</text>
</comment>
<dbReference type="GO" id="GO:0005886">
    <property type="term" value="C:plasma membrane"/>
    <property type="evidence" value="ECO:0007669"/>
    <property type="project" value="UniProtKB-SubCell"/>
</dbReference>
<evidence type="ECO:0000256" key="2">
    <source>
        <dbReference type="ARBA" id="ARBA00009212"/>
    </source>
</evidence>
<dbReference type="RefSeq" id="WP_200357416.1">
    <property type="nucleotide sequence ID" value="NZ_JAENIL010000043.1"/>
</dbReference>
<evidence type="ECO:0000256" key="6">
    <source>
        <dbReference type="ARBA" id="ARBA00022989"/>
    </source>
</evidence>
<reference evidence="10" key="1">
    <citation type="submission" date="2021-01" db="EMBL/GenBank/DDBJ databases">
        <title>Modified the classification status of verrucomicrobia.</title>
        <authorList>
            <person name="Feng X."/>
        </authorList>
    </citation>
    <scope>NUCLEOTIDE SEQUENCE</scope>
    <source>
        <strain evidence="10">KCTC 13126</strain>
    </source>
</reference>
<evidence type="ECO:0000256" key="9">
    <source>
        <dbReference type="SAM" id="Phobius"/>
    </source>
</evidence>
<name>A0A934VT08_9BACT</name>
<dbReference type="GO" id="GO:0015385">
    <property type="term" value="F:sodium:proton antiporter activity"/>
    <property type="evidence" value="ECO:0007669"/>
    <property type="project" value="TreeGrafter"/>
</dbReference>
<gene>
    <name evidence="10" type="ORF">JIN87_20120</name>
</gene>
<evidence type="ECO:0000313" key="10">
    <source>
        <dbReference type="EMBL" id="MBK1879203.1"/>
    </source>
</evidence>
<evidence type="ECO:0000313" key="11">
    <source>
        <dbReference type="Proteomes" id="UP000617628"/>
    </source>
</evidence>
<proteinExistence type="inferred from homology"/>
<dbReference type="PIRSF" id="PIRSF028784">
    <property type="entry name" value="MrpF"/>
    <property type="match status" value="1"/>
</dbReference>
<dbReference type="PANTHER" id="PTHR34702:SF1">
    <property type="entry name" value="NA(+)_H(+) ANTIPORTER SUBUNIT F"/>
    <property type="match status" value="1"/>
</dbReference>
<dbReference type="AlphaFoldDB" id="A0A934VT08"/>
<keyword evidence="8" id="KW-0406">Ion transport</keyword>
<sequence length="95" mass="10324">MEKEVIQFASQVGFALLSLALLIALYRAFKGPRATDRVVALDLLAGICLALFTLLAVSADKSVYLNVAVCISLLAFMSTAAFARYLATRHMQNKN</sequence>
<comment type="subcellular location">
    <subcellularLocation>
        <location evidence="1 8">Cell membrane</location>
        <topology evidence="1 8">Multi-pass membrane protein</topology>
    </subcellularLocation>
</comment>
<comment type="similarity">
    <text evidence="2 8">Belongs to the CPA3 antiporters (TC 2.A.63) subunit F family.</text>
</comment>
<organism evidence="10 11">
    <name type="scientific">Pelagicoccus mobilis</name>
    <dbReference type="NCBI Taxonomy" id="415221"/>
    <lineage>
        <taxon>Bacteria</taxon>
        <taxon>Pseudomonadati</taxon>
        <taxon>Verrucomicrobiota</taxon>
        <taxon>Opitutia</taxon>
        <taxon>Puniceicoccales</taxon>
        <taxon>Pelagicoccaceae</taxon>
        <taxon>Pelagicoccus</taxon>
    </lineage>
</organism>
<keyword evidence="6 9" id="KW-1133">Transmembrane helix</keyword>
<keyword evidence="8" id="KW-0050">Antiport</keyword>
<evidence type="ECO:0008006" key="12">
    <source>
        <dbReference type="Google" id="ProtNLM"/>
    </source>
</evidence>
<dbReference type="PANTHER" id="PTHR34702">
    <property type="entry name" value="NA(+)/H(+) ANTIPORTER SUBUNIT F1"/>
    <property type="match status" value="1"/>
</dbReference>
<evidence type="ECO:0000256" key="7">
    <source>
        <dbReference type="ARBA" id="ARBA00023136"/>
    </source>
</evidence>
<keyword evidence="5 9" id="KW-0812">Transmembrane</keyword>
<keyword evidence="4 8" id="KW-1003">Cell membrane</keyword>
<evidence type="ECO:0000256" key="1">
    <source>
        <dbReference type="ARBA" id="ARBA00004651"/>
    </source>
</evidence>
<keyword evidence="3 8" id="KW-0813">Transport</keyword>
<feature type="transmembrane region" description="Helical" evidence="9">
    <location>
        <begin position="63"/>
        <end position="87"/>
    </location>
</feature>
<evidence type="ECO:0000256" key="3">
    <source>
        <dbReference type="ARBA" id="ARBA00022448"/>
    </source>
</evidence>
<keyword evidence="11" id="KW-1185">Reference proteome</keyword>
<dbReference type="InterPro" id="IPR007208">
    <property type="entry name" value="MrpF/PhaF-like"/>
</dbReference>
<accession>A0A934VT08</accession>
<dbReference type="EMBL" id="JAENIL010000043">
    <property type="protein sequence ID" value="MBK1879203.1"/>
    <property type="molecule type" value="Genomic_DNA"/>
</dbReference>
<evidence type="ECO:0000256" key="5">
    <source>
        <dbReference type="ARBA" id="ARBA00022692"/>
    </source>
</evidence>
<dbReference type="Pfam" id="PF04066">
    <property type="entry name" value="MrpF_PhaF"/>
    <property type="match status" value="1"/>
</dbReference>
<evidence type="ECO:0000256" key="8">
    <source>
        <dbReference type="PIRNR" id="PIRNR028784"/>
    </source>
</evidence>
<dbReference type="Proteomes" id="UP000617628">
    <property type="component" value="Unassembled WGS sequence"/>
</dbReference>
<feature type="transmembrane region" description="Helical" evidence="9">
    <location>
        <begin position="38"/>
        <end position="57"/>
    </location>
</feature>
<feature type="transmembrane region" description="Helical" evidence="9">
    <location>
        <begin position="6"/>
        <end position="26"/>
    </location>
</feature>
<keyword evidence="7 8" id="KW-0472">Membrane</keyword>
<evidence type="ECO:0000256" key="4">
    <source>
        <dbReference type="ARBA" id="ARBA00022475"/>
    </source>
</evidence>